<comment type="caution">
    <text evidence="1">The sequence shown here is derived from an EMBL/GenBank/DDBJ whole genome shotgun (WGS) entry which is preliminary data.</text>
</comment>
<keyword evidence="1" id="KW-0808">Transferase</keyword>
<dbReference type="Proteomes" id="UP001140949">
    <property type="component" value="Unassembled WGS sequence"/>
</dbReference>
<dbReference type="EMBL" id="JANAVB010038709">
    <property type="protein sequence ID" value="KAJ6800441.1"/>
    <property type="molecule type" value="Genomic_DNA"/>
</dbReference>
<name>A0AAX6E915_IRIPA</name>
<dbReference type="AlphaFoldDB" id="A0AAX6E915"/>
<sequence>MRGVGIGSVIVQSRQAEISEPAVQFAVKQYIAGLDIAVDDNLLPVLVQVQ</sequence>
<accession>A0AAX6E915</accession>
<keyword evidence="1" id="KW-0418">Kinase</keyword>
<evidence type="ECO:0000313" key="1">
    <source>
        <dbReference type="EMBL" id="KAJ6800441.1"/>
    </source>
</evidence>
<keyword evidence="2" id="KW-1185">Reference proteome</keyword>
<dbReference type="GO" id="GO:0016301">
    <property type="term" value="F:kinase activity"/>
    <property type="evidence" value="ECO:0007669"/>
    <property type="project" value="UniProtKB-KW"/>
</dbReference>
<proteinExistence type="predicted"/>
<reference evidence="1" key="2">
    <citation type="submission" date="2023-04" db="EMBL/GenBank/DDBJ databases">
        <authorList>
            <person name="Bruccoleri R.E."/>
            <person name="Oakeley E.J."/>
            <person name="Faust A.-M."/>
            <person name="Dessus-Babus S."/>
            <person name="Altorfer M."/>
            <person name="Burckhardt D."/>
            <person name="Oertli M."/>
            <person name="Naumann U."/>
            <person name="Petersen F."/>
            <person name="Wong J."/>
        </authorList>
    </citation>
    <scope>NUCLEOTIDE SEQUENCE</scope>
    <source>
        <strain evidence="1">GSM-AAB239-AS_SAM_17_03QT</strain>
        <tissue evidence="1">Leaf</tissue>
    </source>
</reference>
<organism evidence="1 2">
    <name type="scientific">Iris pallida</name>
    <name type="common">Sweet iris</name>
    <dbReference type="NCBI Taxonomy" id="29817"/>
    <lineage>
        <taxon>Eukaryota</taxon>
        <taxon>Viridiplantae</taxon>
        <taxon>Streptophyta</taxon>
        <taxon>Embryophyta</taxon>
        <taxon>Tracheophyta</taxon>
        <taxon>Spermatophyta</taxon>
        <taxon>Magnoliopsida</taxon>
        <taxon>Liliopsida</taxon>
        <taxon>Asparagales</taxon>
        <taxon>Iridaceae</taxon>
        <taxon>Iridoideae</taxon>
        <taxon>Irideae</taxon>
        <taxon>Iris</taxon>
    </lineage>
</organism>
<reference evidence="1" key="1">
    <citation type="journal article" date="2023" name="GigaByte">
        <title>Genome assembly of the bearded iris, Iris pallida Lam.</title>
        <authorList>
            <person name="Bruccoleri R.E."/>
            <person name="Oakeley E.J."/>
            <person name="Faust A.M.E."/>
            <person name="Altorfer M."/>
            <person name="Dessus-Babus S."/>
            <person name="Burckhardt D."/>
            <person name="Oertli M."/>
            <person name="Naumann U."/>
            <person name="Petersen F."/>
            <person name="Wong J."/>
        </authorList>
    </citation>
    <scope>NUCLEOTIDE SEQUENCE</scope>
    <source>
        <strain evidence="1">GSM-AAB239-AS_SAM_17_03QT</strain>
    </source>
</reference>
<protein>
    <submittedName>
        <fullName evidence="1">L-type lectin-domain containing receptor kinase IV.2-like</fullName>
    </submittedName>
</protein>
<gene>
    <name evidence="1" type="ORF">M6B38_109730</name>
</gene>
<keyword evidence="1" id="KW-0675">Receptor</keyword>
<evidence type="ECO:0000313" key="2">
    <source>
        <dbReference type="Proteomes" id="UP001140949"/>
    </source>
</evidence>